<dbReference type="InterPro" id="IPR002937">
    <property type="entry name" value="Amino_oxidase"/>
</dbReference>
<evidence type="ECO:0000259" key="1">
    <source>
        <dbReference type="Pfam" id="PF01593"/>
    </source>
</evidence>
<protein>
    <recommendedName>
        <fullName evidence="1">Amine oxidase domain-containing protein</fullName>
    </recommendedName>
</protein>
<dbReference type="Pfam" id="PF01593">
    <property type="entry name" value="Amino_oxidase"/>
    <property type="match status" value="1"/>
</dbReference>
<dbReference type="PANTHER" id="PTHR43734:SF4">
    <property type="entry name" value="AMINE OXIDASE DOMAIN-CONTAINING PROTEIN"/>
    <property type="match status" value="1"/>
</dbReference>
<accession>A0AAD4M487</accession>
<dbReference type="EMBL" id="WTXG01000017">
    <property type="protein sequence ID" value="KAI0300678.1"/>
    <property type="molecule type" value="Genomic_DNA"/>
</dbReference>
<dbReference type="AlphaFoldDB" id="A0AAD4M487"/>
<dbReference type="Proteomes" id="UP001203297">
    <property type="component" value="Unassembled WGS sequence"/>
</dbReference>
<comment type="caution">
    <text evidence="2">The sequence shown here is derived from an EMBL/GenBank/DDBJ whole genome shotgun (WGS) entry which is preliminary data.</text>
</comment>
<proteinExistence type="predicted"/>
<dbReference type="InterPro" id="IPR036188">
    <property type="entry name" value="FAD/NAD-bd_sf"/>
</dbReference>
<dbReference type="SUPFAM" id="SSF51971">
    <property type="entry name" value="Nucleotide-binding domain"/>
    <property type="match status" value="1"/>
</dbReference>
<dbReference type="FunFam" id="3.50.50.60:FF:000220">
    <property type="entry name" value="UDP-galactopyranose mutase"/>
    <property type="match status" value="1"/>
</dbReference>
<name>A0AAD4M487_9AGAM</name>
<sequence>MPTSSEVKILIIGAGPTGLGAAKRIDDLHKQGLTSASYLLLEKMEEPGGLASTDTTPEGFLFDVGGHVIFSHYSYFDQALEQALPKDADWFTHPRVSYVRSHNTWVAYPYQNNIFQLPPEAQVKAINGLVDAYAQSIVVQQKPTNFDEWIIRHMGSGIADMFMRPYNYKVWGIPTPLMQCNWLGERVAAPDLKSVISNLIRKKEAGNWGPNATFKFPAHGGTHGVWKAVVKTLPQDKIKLGTAVTRIDPADKIAYCSDGSEIKYEKCISTMGVDRLVDILPTNSNAKATPETVRNAAKGLVYSTTHVIGIGLRGEACPEVANMCWMYFPEDNTPFYRATVFSNYSSNLCPQKGTKLKTLRQADGNNTHYTEAREGPYWSLMLEVCESAHKPVNRSTMVEEAIQGCVNTGLIKASDDIVSTYHRNFDHGYPTPTLNRDSCIAVVLPYLQKNLDIWSRGRFGAWKYEVANQDHSFMQGVEAVDNILYGTPELTVNNPDWVNSHTNNERNFKT</sequence>
<evidence type="ECO:0000313" key="2">
    <source>
        <dbReference type="EMBL" id="KAI0300678.1"/>
    </source>
</evidence>
<dbReference type="GO" id="GO:0016491">
    <property type="term" value="F:oxidoreductase activity"/>
    <property type="evidence" value="ECO:0007669"/>
    <property type="project" value="InterPro"/>
</dbReference>
<evidence type="ECO:0000313" key="3">
    <source>
        <dbReference type="Proteomes" id="UP001203297"/>
    </source>
</evidence>
<feature type="domain" description="Amine oxidase" evidence="1">
    <location>
        <begin position="17"/>
        <end position="320"/>
    </location>
</feature>
<dbReference type="PANTHER" id="PTHR43734">
    <property type="entry name" value="PHYTOENE DESATURASE"/>
    <property type="match status" value="1"/>
</dbReference>
<dbReference type="Gene3D" id="3.50.50.60">
    <property type="entry name" value="FAD/NAD(P)-binding domain"/>
    <property type="match status" value="1"/>
</dbReference>
<reference evidence="2" key="1">
    <citation type="journal article" date="2022" name="New Phytol.">
        <title>Evolutionary transition to the ectomycorrhizal habit in the genomes of a hyperdiverse lineage of mushroom-forming fungi.</title>
        <authorList>
            <person name="Looney B."/>
            <person name="Miyauchi S."/>
            <person name="Morin E."/>
            <person name="Drula E."/>
            <person name="Courty P.E."/>
            <person name="Kohler A."/>
            <person name="Kuo A."/>
            <person name="LaButti K."/>
            <person name="Pangilinan J."/>
            <person name="Lipzen A."/>
            <person name="Riley R."/>
            <person name="Andreopoulos W."/>
            <person name="He G."/>
            <person name="Johnson J."/>
            <person name="Nolan M."/>
            <person name="Tritt A."/>
            <person name="Barry K.W."/>
            <person name="Grigoriev I.V."/>
            <person name="Nagy L.G."/>
            <person name="Hibbett D."/>
            <person name="Henrissat B."/>
            <person name="Matheny P.B."/>
            <person name="Labbe J."/>
            <person name="Martin F.M."/>
        </authorList>
    </citation>
    <scope>NUCLEOTIDE SEQUENCE</scope>
    <source>
        <strain evidence="2">BPL690</strain>
    </source>
</reference>
<keyword evidence="3" id="KW-1185">Reference proteome</keyword>
<gene>
    <name evidence="2" type="ORF">B0F90DRAFT_1722333</name>
</gene>
<organism evidence="2 3">
    <name type="scientific">Multifurca ochricompacta</name>
    <dbReference type="NCBI Taxonomy" id="376703"/>
    <lineage>
        <taxon>Eukaryota</taxon>
        <taxon>Fungi</taxon>
        <taxon>Dikarya</taxon>
        <taxon>Basidiomycota</taxon>
        <taxon>Agaricomycotina</taxon>
        <taxon>Agaricomycetes</taxon>
        <taxon>Russulales</taxon>
        <taxon>Russulaceae</taxon>
        <taxon>Multifurca</taxon>
    </lineage>
</organism>